<feature type="compositionally biased region" description="Polar residues" evidence="1">
    <location>
        <begin position="1"/>
        <end position="11"/>
    </location>
</feature>
<sequence length="70" mass="7640">MSLRITRQTVLLPSPRADQPNVTGGEKGRTHQPISDASAPHYLGRQRHGRTSHREIFAVSANGSLPLVIT</sequence>
<evidence type="ECO:0000256" key="1">
    <source>
        <dbReference type="SAM" id="MobiDB-lite"/>
    </source>
</evidence>
<name>A0A6H5HUZ5_9HEMI</name>
<proteinExistence type="predicted"/>
<gene>
    <name evidence="2" type="ORF">NTEN_LOCUS24438</name>
</gene>
<accession>A0A6H5HUZ5</accession>
<evidence type="ECO:0000313" key="2">
    <source>
        <dbReference type="EMBL" id="CAB0020911.1"/>
    </source>
</evidence>
<reference evidence="2 3" key="1">
    <citation type="submission" date="2020-02" db="EMBL/GenBank/DDBJ databases">
        <authorList>
            <person name="Ferguson B K."/>
        </authorList>
    </citation>
    <scope>NUCLEOTIDE SEQUENCE [LARGE SCALE GENOMIC DNA]</scope>
</reference>
<dbReference type="EMBL" id="CADCXU010036047">
    <property type="protein sequence ID" value="CAB0020911.1"/>
    <property type="molecule type" value="Genomic_DNA"/>
</dbReference>
<evidence type="ECO:0000313" key="3">
    <source>
        <dbReference type="Proteomes" id="UP000479000"/>
    </source>
</evidence>
<feature type="non-terminal residue" evidence="2">
    <location>
        <position position="70"/>
    </location>
</feature>
<organism evidence="2 3">
    <name type="scientific">Nesidiocoris tenuis</name>
    <dbReference type="NCBI Taxonomy" id="355587"/>
    <lineage>
        <taxon>Eukaryota</taxon>
        <taxon>Metazoa</taxon>
        <taxon>Ecdysozoa</taxon>
        <taxon>Arthropoda</taxon>
        <taxon>Hexapoda</taxon>
        <taxon>Insecta</taxon>
        <taxon>Pterygota</taxon>
        <taxon>Neoptera</taxon>
        <taxon>Paraneoptera</taxon>
        <taxon>Hemiptera</taxon>
        <taxon>Heteroptera</taxon>
        <taxon>Panheteroptera</taxon>
        <taxon>Cimicomorpha</taxon>
        <taxon>Miridae</taxon>
        <taxon>Dicyphina</taxon>
        <taxon>Nesidiocoris</taxon>
    </lineage>
</organism>
<dbReference type="Proteomes" id="UP000479000">
    <property type="component" value="Unassembled WGS sequence"/>
</dbReference>
<keyword evidence="3" id="KW-1185">Reference proteome</keyword>
<feature type="region of interest" description="Disordered" evidence="1">
    <location>
        <begin position="1"/>
        <end position="50"/>
    </location>
</feature>
<dbReference type="AlphaFoldDB" id="A0A6H5HUZ5"/>
<protein>
    <submittedName>
        <fullName evidence="2">Uncharacterized protein</fullName>
    </submittedName>
</protein>